<keyword evidence="7" id="KW-0624">Polysaccharide degradation</keyword>
<dbReference type="PANTHER" id="PTHR42061">
    <property type="entry name" value="ENDO-CHITOSANASE"/>
    <property type="match status" value="1"/>
</dbReference>
<sequence>MRVQSLTLAAAGLALLAPTMPPAAPRPAAGPAGASAAVRQEGVVGAADLLARVRTCDQISRGRYRTDDGEEPTVAVCGTRDAVFWTADMDIDCDGRPGPACNHLTDPLYNGTTASVQSDGRYPSAEDLPYIVVPAPSRIWDPRGDGVRGGSVAAVVHENRVEYAVVADTGPADIIGEASFATARALGIRADPRGGGAASGVTYIVFRHSQVKPIEDHTAAVAVGQRLARLFVVGGD</sequence>
<evidence type="ECO:0000256" key="8">
    <source>
        <dbReference type="SAM" id="SignalP"/>
    </source>
</evidence>
<dbReference type="RefSeq" id="WP_205381921.1">
    <property type="nucleotide sequence ID" value="NZ_JAFFZS010000003.1"/>
</dbReference>
<evidence type="ECO:0000256" key="4">
    <source>
        <dbReference type="ARBA" id="ARBA00022801"/>
    </source>
</evidence>
<name>A0ABS2VKS2_STRAS</name>
<dbReference type="Pfam" id="PF07335">
    <property type="entry name" value="Glyco_hydro_75"/>
    <property type="match status" value="1"/>
</dbReference>
<evidence type="ECO:0000256" key="7">
    <source>
        <dbReference type="ARBA" id="ARBA00023326"/>
    </source>
</evidence>
<evidence type="ECO:0000256" key="1">
    <source>
        <dbReference type="ARBA" id="ARBA00004613"/>
    </source>
</evidence>
<evidence type="ECO:0000256" key="5">
    <source>
        <dbReference type="ARBA" id="ARBA00023277"/>
    </source>
</evidence>
<dbReference type="InterPro" id="IPR009939">
    <property type="entry name" value="Chitosanase_fungal"/>
</dbReference>
<evidence type="ECO:0000256" key="3">
    <source>
        <dbReference type="ARBA" id="ARBA00022729"/>
    </source>
</evidence>
<keyword evidence="5" id="KW-0119">Carbohydrate metabolism</keyword>
<evidence type="ECO:0000256" key="2">
    <source>
        <dbReference type="ARBA" id="ARBA00022525"/>
    </source>
</evidence>
<feature type="chain" id="PRO_5046738234" evidence="8">
    <location>
        <begin position="24"/>
        <end position="236"/>
    </location>
</feature>
<organism evidence="9 10">
    <name type="scientific">Streptomyces actuosus</name>
    <dbReference type="NCBI Taxonomy" id="1885"/>
    <lineage>
        <taxon>Bacteria</taxon>
        <taxon>Bacillati</taxon>
        <taxon>Actinomycetota</taxon>
        <taxon>Actinomycetes</taxon>
        <taxon>Kitasatosporales</taxon>
        <taxon>Streptomycetaceae</taxon>
        <taxon>Streptomyces</taxon>
    </lineage>
</organism>
<accession>A0ABS2VKS2</accession>
<evidence type="ECO:0000313" key="10">
    <source>
        <dbReference type="Proteomes" id="UP000788262"/>
    </source>
</evidence>
<comment type="caution">
    <text evidence="9">The sequence shown here is derived from an EMBL/GenBank/DDBJ whole genome shotgun (WGS) entry which is preliminary data.</text>
</comment>
<proteinExistence type="predicted"/>
<keyword evidence="3 8" id="KW-0732">Signal</keyword>
<keyword evidence="10" id="KW-1185">Reference proteome</keyword>
<dbReference type="PANTHER" id="PTHR42061:SF6">
    <property type="entry name" value="ENDO-CHITOSANASE"/>
    <property type="match status" value="1"/>
</dbReference>
<protein>
    <submittedName>
        <fullName evidence="9">Glycoside hydrolase family 75 protein</fullName>
    </submittedName>
</protein>
<dbReference type="GO" id="GO:0016787">
    <property type="term" value="F:hydrolase activity"/>
    <property type="evidence" value="ECO:0007669"/>
    <property type="project" value="UniProtKB-KW"/>
</dbReference>
<gene>
    <name evidence="9" type="ORF">JS756_06195</name>
</gene>
<keyword evidence="4 9" id="KW-0378">Hydrolase</keyword>
<feature type="signal peptide" evidence="8">
    <location>
        <begin position="1"/>
        <end position="23"/>
    </location>
</feature>
<evidence type="ECO:0000313" key="9">
    <source>
        <dbReference type="EMBL" id="MBN0043702.1"/>
    </source>
</evidence>
<dbReference type="Proteomes" id="UP000788262">
    <property type="component" value="Unassembled WGS sequence"/>
</dbReference>
<reference evidence="9 10" key="1">
    <citation type="submission" date="2021-02" db="EMBL/GenBank/DDBJ databases">
        <title>Whole genome sequencing of Streptomyces actuosus VRA1.</title>
        <authorList>
            <person name="Sen G."/>
            <person name="Sen A."/>
        </authorList>
    </citation>
    <scope>NUCLEOTIDE SEQUENCE [LARGE SCALE GENOMIC DNA]</scope>
    <source>
        <strain evidence="9 10">VRA1</strain>
    </source>
</reference>
<keyword evidence="2" id="KW-0964">Secreted</keyword>
<keyword evidence="6" id="KW-0326">Glycosidase</keyword>
<comment type="subcellular location">
    <subcellularLocation>
        <location evidence="1">Secreted</location>
    </subcellularLocation>
</comment>
<dbReference type="EMBL" id="JAFFZS010000003">
    <property type="protein sequence ID" value="MBN0043702.1"/>
    <property type="molecule type" value="Genomic_DNA"/>
</dbReference>
<evidence type="ECO:0000256" key="6">
    <source>
        <dbReference type="ARBA" id="ARBA00023295"/>
    </source>
</evidence>